<comment type="caution">
    <text evidence="1">The sequence shown here is derived from an EMBL/GenBank/DDBJ whole genome shotgun (WGS) entry which is preliminary data.</text>
</comment>
<dbReference type="AlphaFoldDB" id="A0A0M0J591"/>
<evidence type="ECO:0000313" key="2">
    <source>
        <dbReference type="Proteomes" id="UP000037460"/>
    </source>
</evidence>
<evidence type="ECO:0000313" key="1">
    <source>
        <dbReference type="EMBL" id="KOO21771.1"/>
    </source>
</evidence>
<organism evidence="1 2">
    <name type="scientific">Chrysochromulina tobinii</name>
    <dbReference type="NCBI Taxonomy" id="1460289"/>
    <lineage>
        <taxon>Eukaryota</taxon>
        <taxon>Haptista</taxon>
        <taxon>Haptophyta</taxon>
        <taxon>Prymnesiophyceae</taxon>
        <taxon>Prymnesiales</taxon>
        <taxon>Chrysochromulinaceae</taxon>
        <taxon>Chrysochromulina</taxon>
    </lineage>
</organism>
<gene>
    <name evidence="1" type="ORF">Ctob_001071</name>
</gene>
<dbReference type="Proteomes" id="UP000037460">
    <property type="component" value="Unassembled WGS sequence"/>
</dbReference>
<dbReference type="EMBL" id="JWZX01003336">
    <property type="protein sequence ID" value="KOO21771.1"/>
    <property type="molecule type" value="Genomic_DNA"/>
</dbReference>
<keyword evidence="2" id="KW-1185">Reference proteome</keyword>
<proteinExistence type="predicted"/>
<reference evidence="2" key="1">
    <citation type="journal article" date="2015" name="PLoS Genet.">
        <title>Genome Sequence and Transcriptome Analyses of Chrysochromulina tobin: Metabolic Tools for Enhanced Algal Fitness in the Prominent Order Prymnesiales (Haptophyceae).</title>
        <authorList>
            <person name="Hovde B.T."/>
            <person name="Deodato C.R."/>
            <person name="Hunsperger H.M."/>
            <person name="Ryken S.A."/>
            <person name="Yost W."/>
            <person name="Jha R.K."/>
            <person name="Patterson J."/>
            <person name="Monnat R.J. Jr."/>
            <person name="Barlow S.B."/>
            <person name="Starkenburg S.R."/>
            <person name="Cattolico R.A."/>
        </authorList>
    </citation>
    <scope>NUCLEOTIDE SEQUENCE</scope>
    <source>
        <strain evidence="2">CCMP291</strain>
    </source>
</reference>
<protein>
    <submittedName>
        <fullName evidence="1">Nxn protein</fullName>
    </submittedName>
</protein>
<accession>A0A0M0J591</accession>
<dbReference type="OrthoDB" id="10630551at2759"/>
<name>A0A0M0J591_9EUKA</name>
<sequence>MSASDLEDEELVLLDLLHAPADSYLYSLATVMARIETLSQVRLYSVDHADLFITNERNSMTTELLAGIPHSLLLSNSNGEMSVLVPSLPPVRPSIASVPFATELVLERSDKRWLSNLENPFYIYPVHVSLSFLYSTTLASALYLLLLRYLNRNYRSVVQLVDTVSSDTNLTLNECLIAAEYFPQIWQVSSDTNLTLEENASLQFMTSPKNSADGHPDAHACRLKISLVMLDSPVSPGWDLSVEMASYVRKLQHVVHHTSAQLEALIAEVAQKYVHTRRIELDGMLALLTTLNAKGALPSGMSIASGGFLLLYNMLQGATQCRLHSSNCSQSFATLLLPFFSNELKEPSLLGSLLLTLARKPLLGPFMAEFVDTRKYKRRDVFTGLPLPDEAEAPLGKLISTALRELQDLGSSQLIWDRHQGCMISVPARRHEEVTTECPPECFLGAS</sequence>